<dbReference type="AlphaFoldDB" id="A0A1H2X8D1"/>
<dbReference type="OrthoDB" id="1149671at2"/>
<organism evidence="1 2">
    <name type="scientific">Capnocytophaga granulosa</name>
    <dbReference type="NCBI Taxonomy" id="45242"/>
    <lineage>
        <taxon>Bacteria</taxon>
        <taxon>Pseudomonadati</taxon>
        <taxon>Bacteroidota</taxon>
        <taxon>Flavobacteriia</taxon>
        <taxon>Flavobacteriales</taxon>
        <taxon>Flavobacteriaceae</taxon>
        <taxon>Capnocytophaga</taxon>
    </lineage>
</organism>
<protein>
    <submittedName>
        <fullName evidence="1">Uncharacterized protein</fullName>
    </submittedName>
</protein>
<dbReference type="RefSeq" id="WP_016420874.1">
    <property type="nucleotide sequence ID" value="NZ_CAUQLQ010000012.1"/>
</dbReference>
<proteinExistence type="predicted"/>
<evidence type="ECO:0000313" key="1">
    <source>
        <dbReference type="EMBL" id="SDW89061.1"/>
    </source>
</evidence>
<gene>
    <name evidence="1" type="ORF">SAMN05444420_10525</name>
</gene>
<dbReference type="Proteomes" id="UP000182771">
    <property type="component" value="Unassembled WGS sequence"/>
</dbReference>
<reference evidence="1 2" key="1">
    <citation type="submission" date="2016-10" db="EMBL/GenBank/DDBJ databases">
        <authorList>
            <person name="Varghese N."/>
            <person name="Submissions S."/>
        </authorList>
    </citation>
    <scope>NUCLEOTIDE SEQUENCE [LARGE SCALE GENOMIC DNA]</scope>
    <source>
        <strain evidence="1 2">DSM 11449</strain>
    </source>
</reference>
<accession>A0A1H2X8D1</accession>
<dbReference type="EMBL" id="FNND01000005">
    <property type="protein sequence ID" value="SDW89061.1"/>
    <property type="molecule type" value="Genomic_DNA"/>
</dbReference>
<comment type="caution">
    <text evidence="1">The sequence shown here is derived from an EMBL/GenBank/DDBJ whole genome shotgun (WGS) entry which is preliminary data.</text>
</comment>
<sequence length="86" mass="9806">MNTNIIPLKEKLSFTQYQAIIKFLNDIGVEVADSEIDQYDNILTQEDIEAIMLSRKQIQMGLGIKNEEALNRNLLKSNESISKLAH</sequence>
<evidence type="ECO:0000313" key="2">
    <source>
        <dbReference type="Proteomes" id="UP000182771"/>
    </source>
</evidence>
<dbReference type="GeneID" id="85016755"/>
<name>A0A1H2X8D1_9FLAO</name>
<keyword evidence="2" id="KW-1185">Reference proteome</keyword>